<reference evidence="5" key="1">
    <citation type="submission" date="2016-06" db="UniProtKB">
        <authorList>
            <consortium name="WormBaseParasite"/>
        </authorList>
    </citation>
    <scope>IDENTIFICATION</scope>
</reference>
<evidence type="ECO:0000313" key="3">
    <source>
        <dbReference type="EMBL" id="VDK27294.1"/>
    </source>
</evidence>
<organism evidence="5">
    <name type="scientific">Gongylonema pulchrum</name>
    <dbReference type="NCBI Taxonomy" id="637853"/>
    <lineage>
        <taxon>Eukaryota</taxon>
        <taxon>Metazoa</taxon>
        <taxon>Ecdysozoa</taxon>
        <taxon>Nematoda</taxon>
        <taxon>Chromadorea</taxon>
        <taxon>Rhabditida</taxon>
        <taxon>Spirurina</taxon>
        <taxon>Spiruromorpha</taxon>
        <taxon>Spiruroidea</taxon>
        <taxon>Gongylonematidae</taxon>
        <taxon>Gongylonema</taxon>
    </lineage>
</organism>
<feature type="compositionally biased region" description="Low complexity" evidence="1">
    <location>
        <begin position="7"/>
        <end position="19"/>
    </location>
</feature>
<dbReference type="Pfam" id="PF04155">
    <property type="entry name" value="Ground-like"/>
    <property type="match status" value="1"/>
</dbReference>
<proteinExistence type="predicted"/>
<protein>
    <submittedName>
        <fullName evidence="5">Ground-like domain-containing protein</fullName>
    </submittedName>
</protein>
<evidence type="ECO:0000313" key="4">
    <source>
        <dbReference type="Proteomes" id="UP000271098"/>
    </source>
</evidence>
<keyword evidence="4" id="KW-1185">Reference proteome</keyword>
<evidence type="ECO:0000313" key="5">
    <source>
        <dbReference type="WBParaSite" id="GPUH_0000009201-mRNA-1"/>
    </source>
</evidence>
<evidence type="ECO:0000256" key="1">
    <source>
        <dbReference type="SAM" id="MobiDB-lite"/>
    </source>
</evidence>
<dbReference type="InterPro" id="IPR007284">
    <property type="entry name" value="Ground-like_dom"/>
</dbReference>
<feature type="domain" description="Ground-like" evidence="2">
    <location>
        <begin position="31"/>
        <end position="102"/>
    </location>
</feature>
<dbReference type="EMBL" id="UYRT01000058">
    <property type="protein sequence ID" value="VDK27294.1"/>
    <property type="molecule type" value="Genomic_DNA"/>
</dbReference>
<dbReference type="AlphaFoldDB" id="A0A183CUF2"/>
<feature type="region of interest" description="Disordered" evidence="1">
    <location>
        <begin position="1"/>
        <end position="23"/>
    </location>
</feature>
<dbReference type="Proteomes" id="UP000271098">
    <property type="component" value="Unassembled WGS sequence"/>
</dbReference>
<gene>
    <name evidence="3" type="ORF">GPUH_LOCUS93</name>
</gene>
<reference evidence="3 4" key="2">
    <citation type="submission" date="2018-11" db="EMBL/GenBank/DDBJ databases">
        <authorList>
            <consortium name="Pathogen Informatics"/>
        </authorList>
    </citation>
    <scope>NUCLEOTIDE SEQUENCE [LARGE SCALE GENOMIC DNA]</scope>
</reference>
<dbReference type="OrthoDB" id="5873923at2759"/>
<dbReference type="WBParaSite" id="GPUH_0000009201-mRNA-1">
    <property type="protein sequence ID" value="GPUH_0000009201-mRNA-1"/>
    <property type="gene ID" value="GPUH_0000009201"/>
</dbReference>
<evidence type="ECO:0000259" key="2">
    <source>
        <dbReference type="Pfam" id="PF04155"/>
    </source>
</evidence>
<name>A0A183CUF2_9BILA</name>
<sequence length="105" mass="11507">MRRPVVSATPASTTSTQTARKARGAVTISENKCNSIILEDLLTKNINETDPVASKRAIHKAAQEQVNDAVIDIICSDAGFTYIVSTSEYCEAQKEKVICFIYKKP</sequence>
<accession>A0A183CUF2</accession>